<keyword evidence="5" id="KW-1185">Reference proteome</keyword>
<dbReference type="InterPro" id="IPR010255">
    <property type="entry name" value="Haem_peroxidase_sf"/>
</dbReference>
<keyword evidence="4" id="KW-0560">Oxidoreductase</keyword>
<evidence type="ECO:0000313" key="5">
    <source>
        <dbReference type="Proteomes" id="UP001230908"/>
    </source>
</evidence>
<dbReference type="GO" id="GO:0004601">
    <property type="term" value="F:peroxidase activity"/>
    <property type="evidence" value="ECO:0007669"/>
    <property type="project" value="UniProtKB-KW"/>
</dbReference>
<dbReference type="EMBL" id="JAVHUY010000041">
    <property type="protein sequence ID" value="MDQ7909382.1"/>
    <property type="molecule type" value="Genomic_DNA"/>
</dbReference>
<evidence type="ECO:0000313" key="4">
    <source>
        <dbReference type="EMBL" id="MDQ7909382.1"/>
    </source>
</evidence>
<dbReference type="Pfam" id="PF03098">
    <property type="entry name" value="An_peroxidase"/>
    <property type="match status" value="1"/>
</dbReference>
<keyword evidence="3" id="KW-0325">Glycoprotein</keyword>
<dbReference type="PANTHER" id="PTHR11475:SF4">
    <property type="entry name" value="CHORION PEROXIDASE"/>
    <property type="match status" value="1"/>
</dbReference>
<dbReference type="SUPFAM" id="SSF48113">
    <property type="entry name" value="Heme-dependent peroxidases"/>
    <property type="match status" value="1"/>
</dbReference>
<dbReference type="InterPro" id="IPR037120">
    <property type="entry name" value="Haem_peroxidase_sf_animal"/>
</dbReference>
<keyword evidence="4" id="KW-0575">Peroxidase</keyword>
<dbReference type="PANTHER" id="PTHR11475">
    <property type="entry name" value="OXIDASE/PEROXIDASE"/>
    <property type="match status" value="1"/>
</dbReference>
<evidence type="ECO:0000256" key="3">
    <source>
        <dbReference type="ARBA" id="ARBA00023180"/>
    </source>
</evidence>
<evidence type="ECO:0000256" key="1">
    <source>
        <dbReference type="ARBA" id="ARBA00004613"/>
    </source>
</evidence>
<dbReference type="PROSITE" id="PS50292">
    <property type="entry name" value="PEROXIDASE_3"/>
    <property type="match status" value="1"/>
</dbReference>
<reference evidence="4 5" key="1">
    <citation type="submission" date="2023-08" db="EMBL/GenBank/DDBJ databases">
        <title>Phytohabitans sansha sp. nov., isolated from marine sediment.</title>
        <authorList>
            <person name="Zhao Y."/>
            <person name="Yi K."/>
        </authorList>
    </citation>
    <scope>NUCLEOTIDE SEQUENCE [LARGE SCALE GENOMIC DNA]</scope>
    <source>
        <strain evidence="4 5">ZYX-F-186</strain>
    </source>
</reference>
<proteinExistence type="predicted"/>
<evidence type="ECO:0000256" key="2">
    <source>
        <dbReference type="ARBA" id="ARBA00022525"/>
    </source>
</evidence>
<dbReference type="Proteomes" id="UP001230908">
    <property type="component" value="Unassembled WGS sequence"/>
</dbReference>
<dbReference type="CDD" id="cd09819">
    <property type="entry name" value="An_peroxidase_bacterial_1"/>
    <property type="match status" value="1"/>
</dbReference>
<name>A0ABU0ZTV8_9ACTN</name>
<comment type="caution">
    <text evidence="4">The sequence shown here is derived from an EMBL/GenBank/DDBJ whole genome shotgun (WGS) entry which is preliminary data.</text>
</comment>
<keyword evidence="2" id="KW-0964">Secreted</keyword>
<organism evidence="4 5">
    <name type="scientific">Phytohabitans maris</name>
    <dbReference type="NCBI Taxonomy" id="3071409"/>
    <lineage>
        <taxon>Bacteria</taxon>
        <taxon>Bacillati</taxon>
        <taxon>Actinomycetota</taxon>
        <taxon>Actinomycetes</taxon>
        <taxon>Micromonosporales</taxon>
        <taxon>Micromonosporaceae</taxon>
    </lineage>
</organism>
<dbReference type="Gene3D" id="1.10.640.10">
    <property type="entry name" value="Haem peroxidase domain superfamily, animal type"/>
    <property type="match status" value="1"/>
</dbReference>
<comment type="subcellular location">
    <subcellularLocation>
        <location evidence="1">Secreted</location>
    </subcellularLocation>
</comment>
<gene>
    <name evidence="4" type="ORF">RB614_33155</name>
</gene>
<sequence>MFEGRFGRIFRRLPAFTPDDTTIAEIAAAMAEPSGGDPALDNEKIPAGYTYLGQFIDHDLTFDPVSSLDRQNDPDSLTNFRTPRFDLDCLYGRGPADQPYLYDKRNSGQFVIGEHDNELDLPRSGQDTALIGDPRNDENIFVSQIHLTMLLFHNKVFERRADFGQAVAQATETEFTAVQRVVRWHYQWVVIHDFLRRIVGEETLGQVLIREPQTPYGPPVEKARLAFFKWRNQPFMPVEFAVAAYRFGHSMIRGRYTFNSTVPPLPIFTKEPIAESPPLSHLGGFRILPPFWQVEWARFFEIDPAVQPQATRRIDTNIVGPMLELPPEVAPGMPSLAERNITRGARLGLPSGQSVARAMGLTPLTDQELALPKPGPAPLWYYVLREAALHANGEHLGPVGGRIVAEVFLGLLAADPSSYLHTDPGWTPFLPAATPGEFTMVDLINFTGFGLTPIV</sequence>
<dbReference type="InterPro" id="IPR019791">
    <property type="entry name" value="Haem_peroxidase_animal"/>
</dbReference>
<protein>
    <submittedName>
        <fullName evidence="4">Heme peroxidase family protein</fullName>
    </submittedName>
</protein>
<accession>A0ABU0ZTV8</accession>
<dbReference type="RefSeq" id="WP_308716641.1">
    <property type="nucleotide sequence ID" value="NZ_JAVHUY010000041.1"/>
</dbReference>